<dbReference type="InterPro" id="IPR013519">
    <property type="entry name" value="Int_alpha_beta-p"/>
</dbReference>
<dbReference type="SUPFAM" id="SSF69318">
    <property type="entry name" value="Integrin alpha N-terminal domain"/>
    <property type="match status" value="2"/>
</dbReference>
<dbReference type="InterPro" id="IPR013517">
    <property type="entry name" value="FG-GAP"/>
</dbReference>
<evidence type="ECO:0008006" key="7">
    <source>
        <dbReference type="Google" id="ProtNLM"/>
    </source>
</evidence>
<dbReference type="InterPro" id="IPR028994">
    <property type="entry name" value="Integrin_alpha_N"/>
</dbReference>
<dbReference type="PRINTS" id="PR01185">
    <property type="entry name" value="INTEGRINA"/>
</dbReference>
<evidence type="ECO:0000256" key="2">
    <source>
        <dbReference type="ARBA" id="ARBA00022737"/>
    </source>
</evidence>
<dbReference type="Gene3D" id="2.130.10.130">
    <property type="entry name" value="Integrin alpha, N-terminal"/>
    <property type="match status" value="3"/>
</dbReference>
<dbReference type="PANTHER" id="PTHR23221:SF7">
    <property type="entry name" value="PHOSPHATIDYLINOSITOL-GLYCAN-SPECIFIC PHOSPHOLIPASE D"/>
    <property type="match status" value="1"/>
</dbReference>
<dbReference type="GO" id="GO:0008305">
    <property type="term" value="C:integrin complex"/>
    <property type="evidence" value="ECO:0007669"/>
    <property type="project" value="InterPro"/>
</dbReference>
<dbReference type="GO" id="GO:0007155">
    <property type="term" value="P:cell adhesion"/>
    <property type="evidence" value="ECO:0007669"/>
    <property type="project" value="InterPro"/>
</dbReference>
<dbReference type="InterPro" id="IPR000413">
    <property type="entry name" value="Integrin_alpha"/>
</dbReference>
<accession>A0A4V3JPV9</accession>
<evidence type="ECO:0000256" key="1">
    <source>
        <dbReference type="ARBA" id="ARBA00022729"/>
    </source>
</evidence>
<dbReference type="SMART" id="SM00191">
    <property type="entry name" value="Int_alpha"/>
    <property type="match status" value="7"/>
</dbReference>
<keyword evidence="3" id="KW-0378">Hydrolase</keyword>
<comment type="caution">
    <text evidence="5">The sequence shown here is derived from an EMBL/GenBank/DDBJ whole genome shotgun (WGS) entry which is preliminary data.</text>
</comment>
<dbReference type="RefSeq" id="WP_135620412.1">
    <property type="nucleotide sequence ID" value="NZ_RQGG01000043.1"/>
</dbReference>
<evidence type="ECO:0000256" key="4">
    <source>
        <dbReference type="ARBA" id="ARBA00023180"/>
    </source>
</evidence>
<keyword evidence="6" id="KW-1185">Reference proteome</keyword>
<dbReference type="OrthoDB" id="344301at2"/>
<dbReference type="PROSITE" id="PS51470">
    <property type="entry name" value="FG_GAP"/>
    <property type="match status" value="3"/>
</dbReference>
<proteinExistence type="predicted"/>
<dbReference type="PANTHER" id="PTHR23221">
    <property type="entry name" value="GLYCOSYLPHOSPHATIDYLINOSITOL PHOSPHOLIPASE D"/>
    <property type="match status" value="1"/>
</dbReference>
<protein>
    <recommendedName>
        <fullName evidence="7">VCBS repeat-containing protein</fullName>
    </recommendedName>
</protein>
<evidence type="ECO:0000313" key="5">
    <source>
        <dbReference type="EMBL" id="TGL48741.1"/>
    </source>
</evidence>
<evidence type="ECO:0000256" key="3">
    <source>
        <dbReference type="ARBA" id="ARBA00022801"/>
    </source>
</evidence>
<evidence type="ECO:0000313" key="6">
    <source>
        <dbReference type="Proteomes" id="UP000297609"/>
    </source>
</evidence>
<keyword evidence="1" id="KW-0732">Signal</keyword>
<name>A0A4V3JPV9_9LEPT</name>
<dbReference type="GO" id="GO:0016787">
    <property type="term" value="F:hydrolase activity"/>
    <property type="evidence" value="ECO:0007669"/>
    <property type="project" value="UniProtKB-KW"/>
</dbReference>
<keyword evidence="4" id="KW-0325">Glycoprotein</keyword>
<dbReference type="Pfam" id="PF13517">
    <property type="entry name" value="FG-GAP_3"/>
    <property type="match status" value="1"/>
</dbReference>
<dbReference type="EMBL" id="RQGG01000043">
    <property type="protein sequence ID" value="TGL48741.1"/>
    <property type="molecule type" value="Genomic_DNA"/>
</dbReference>
<dbReference type="Proteomes" id="UP000297609">
    <property type="component" value="Unassembled WGS sequence"/>
</dbReference>
<gene>
    <name evidence="5" type="ORF">EHQ59_14785</name>
</gene>
<reference evidence="5" key="1">
    <citation type="journal article" date="2019" name="PLoS Negl. Trop. Dis.">
        <title>Revisiting the worldwide diversity of Leptospira species in the environment.</title>
        <authorList>
            <person name="Vincent A.T."/>
            <person name="Schiettekatte O."/>
            <person name="Bourhy P."/>
            <person name="Veyrier F.J."/>
            <person name="Picardeau M."/>
        </authorList>
    </citation>
    <scope>NUCLEOTIDE SEQUENCE [LARGE SCALE GENOMIC DNA]</scope>
    <source>
        <strain evidence="5">201702454</strain>
    </source>
</reference>
<sequence length="593" mass="62384">MKLYNWLCSDNSFLKRYSPGIYLLFLQESRVTFTNVTNHSIIETGFIIGSAPSDVSFVNVGIDLDAPIQVPVVNGTWRYALPAKAVTNSFWTYGSLHTIYAQIPFEKANQILVRKGTNKDTDGDGYPDLIVTASPGAGSQGYAYVYRMNSASKQLATTPETTLTDGQTSGTFFGSNISSGDFNGDGYADVLVGSQAYAGITSFGGRVFLFYSKGTSGILSQNLNLGGQADAILSGITNGGRLGSIVKSADMNFDGYDDAILASPWNDDVFIFYSQGTVGIPSQNTSSANISYIPAANDNFGTDFSFGDINGDGFIDLAVGAGTYSSNLGRIYIYISNFGILPNQPQQYLIPSVVEPSPGCANPSGCRFGTSITMGYFNVDRCIDLAVGGSGFNSNQGIVFVYHSTCDSTNPYPNPPVATLVGQPTPSCSGSACNFGGSIASGDANGDGLPDLLIGATGASLGIGDVNLFLNDLNTGLPNLNLANGDVGNTLFAGENSGSNFSLKLGFQDTNADGLQDIIITEPTSTNLVYTFHSVRGSVPASQNLNNIGAAASQTLSPPVGTGFGNSIAHWKKTMDSYLLAFAIETKRILGWI</sequence>
<keyword evidence="2" id="KW-0677">Repeat</keyword>
<dbReference type="AlphaFoldDB" id="A0A4V3JPV9"/>
<organism evidence="5 6">
    <name type="scientific">Leptospira kemamanensis</name>
    <dbReference type="NCBI Taxonomy" id="2484942"/>
    <lineage>
        <taxon>Bacteria</taxon>
        <taxon>Pseudomonadati</taxon>
        <taxon>Spirochaetota</taxon>
        <taxon>Spirochaetia</taxon>
        <taxon>Leptospirales</taxon>
        <taxon>Leptospiraceae</taxon>
        <taxon>Leptospira</taxon>
    </lineage>
</organism>
<dbReference type="Pfam" id="PF01839">
    <property type="entry name" value="FG-GAP"/>
    <property type="match status" value="2"/>
</dbReference>